<evidence type="ECO:0000256" key="2">
    <source>
        <dbReference type="ARBA" id="ARBA00007613"/>
    </source>
</evidence>
<comment type="similarity">
    <text evidence="2">Belongs to the outer membrane factor (OMF) (TC 1.B.17) family.</text>
</comment>
<gene>
    <name evidence="8" type="ORF">CPT03_22560</name>
</gene>
<dbReference type="Gene3D" id="1.20.1600.10">
    <property type="entry name" value="Outer membrane efflux proteins (OEP)"/>
    <property type="match status" value="1"/>
</dbReference>
<dbReference type="GO" id="GO:1990281">
    <property type="term" value="C:efflux pump complex"/>
    <property type="evidence" value="ECO:0007669"/>
    <property type="project" value="TreeGrafter"/>
</dbReference>
<organism evidence="8 9">
    <name type="scientific">Pedobacter ginsengisoli</name>
    <dbReference type="NCBI Taxonomy" id="363852"/>
    <lineage>
        <taxon>Bacteria</taxon>
        <taxon>Pseudomonadati</taxon>
        <taxon>Bacteroidota</taxon>
        <taxon>Sphingobacteriia</taxon>
        <taxon>Sphingobacteriales</taxon>
        <taxon>Sphingobacteriaceae</taxon>
        <taxon>Pedobacter</taxon>
    </lineage>
</organism>
<evidence type="ECO:0000256" key="6">
    <source>
        <dbReference type="ARBA" id="ARBA00023136"/>
    </source>
</evidence>
<evidence type="ECO:0000256" key="1">
    <source>
        <dbReference type="ARBA" id="ARBA00004442"/>
    </source>
</evidence>
<evidence type="ECO:0000256" key="3">
    <source>
        <dbReference type="ARBA" id="ARBA00022448"/>
    </source>
</evidence>
<reference evidence="8 9" key="1">
    <citation type="submission" date="2017-10" db="EMBL/GenBank/DDBJ databases">
        <title>Whole genome of Pedobacter ginsengisoli T01R-27 isolated from tomato rhizosphere.</title>
        <authorList>
            <person name="Weon H.-Y."/>
            <person name="Lee S.A."/>
            <person name="Sang M.K."/>
            <person name="Song J."/>
        </authorList>
    </citation>
    <scope>NUCLEOTIDE SEQUENCE [LARGE SCALE GENOMIC DNA]</scope>
    <source>
        <strain evidence="8 9">T01R-27</strain>
    </source>
</reference>
<accession>A0A2D1UBQ3</accession>
<dbReference type="GO" id="GO:0015288">
    <property type="term" value="F:porin activity"/>
    <property type="evidence" value="ECO:0007669"/>
    <property type="project" value="TreeGrafter"/>
</dbReference>
<evidence type="ECO:0000256" key="4">
    <source>
        <dbReference type="ARBA" id="ARBA00022452"/>
    </source>
</evidence>
<evidence type="ECO:0000256" key="5">
    <source>
        <dbReference type="ARBA" id="ARBA00022692"/>
    </source>
</evidence>
<proteinExistence type="inferred from homology"/>
<dbReference type="OrthoDB" id="13803at2"/>
<protein>
    <submittedName>
        <fullName evidence="8">Transporter</fullName>
    </submittedName>
</protein>
<keyword evidence="3" id="KW-0813">Transport</keyword>
<comment type="subcellular location">
    <subcellularLocation>
        <location evidence="1">Cell outer membrane</location>
    </subcellularLocation>
</comment>
<evidence type="ECO:0000256" key="7">
    <source>
        <dbReference type="ARBA" id="ARBA00023237"/>
    </source>
</evidence>
<evidence type="ECO:0000313" key="9">
    <source>
        <dbReference type="Proteomes" id="UP000223749"/>
    </source>
</evidence>
<keyword evidence="7" id="KW-0998">Cell outer membrane</keyword>
<dbReference type="EMBL" id="CP024091">
    <property type="protein sequence ID" value="ATP59046.1"/>
    <property type="molecule type" value="Genomic_DNA"/>
</dbReference>
<dbReference type="InterPro" id="IPR051906">
    <property type="entry name" value="TolC-like"/>
</dbReference>
<keyword evidence="4" id="KW-1134">Transmembrane beta strand</keyword>
<dbReference type="InterPro" id="IPR003423">
    <property type="entry name" value="OMP_efflux"/>
</dbReference>
<keyword evidence="6" id="KW-0472">Membrane</keyword>
<dbReference type="GO" id="GO:0009279">
    <property type="term" value="C:cell outer membrane"/>
    <property type="evidence" value="ECO:0007669"/>
    <property type="project" value="UniProtKB-SubCell"/>
</dbReference>
<keyword evidence="9" id="KW-1185">Reference proteome</keyword>
<dbReference type="GO" id="GO:0015562">
    <property type="term" value="F:efflux transmembrane transporter activity"/>
    <property type="evidence" value="ECO:0007669"/>
    <property type="project" value="InterPro"/>
</dbReference>
<dbReference type="Proteomes" id="UP000223749">
    <property type="component" value="Chromosome"/>
</dbReference>
<dbReference type="AlphaFoldDB" id="A0A2D1UBQ3"/>
<evidence type="ECO:0000313" key="8">
    <source>
        <dbReference type="EMBL" id="ATP59046.1"/>
    </source>
</evidence>
<dbReference type="SUPFAM" id="SSF56954">
    <property type="entry name" value="Outer membrane efflux proteins (OEP)"/>
    <property type="match status" value="1"/>
</dbReference>
<name>A0A2D1UBQ3_9SPHI</name>
<keyword evidence="5" id="KW-0812">Transmembrane</keyword>
<dbReference type="PANTHER" id="PTHR30026">
    <property type="entry name" value="OUTER MEMBRANE PROTEIN TOLC"/>
    <property type="match status" value="1"/>
</dbReference>
<dbReference type="Pfam" id="PF02321">
    <property type="entry name" value="OEP"/>
    <property type="match status" value="2"/>
</dbReference>
<dbReference type="PANTHER" id="PTHR30026:SF20">
    <property type="entry name" value="OUTER MEMBRANE PROTEIN TOLC"/>
    <property type="match status" value="1"/>
</dbReference>
<sequence length="450" mass="51091">MNRKTALKSLLLLILGCWLPFWAFSQSHLQGYIDEALKNNLGIQKQDFALQRSLYALKEAKGLFLPDVELNTSYLTSGGGRKIEIPIGDLLNPVYSTLNNLTGSGKFPQVDNVSQTFNPNNYYDAKVHTTLPLYNAEIIYNSRIKKEQITMQQIELRLYKRELIKQVKLAYYGYEQSLQAIRIFENGIVLAKENLRINQSMVKNGKAIRTVVARSENELTSLETQLEDARAESLNAAGYFNFLLNKPLNSPVETSHNENMIIKPDSVLHSSKREELAALESLNQINTLSVKLTRSTLLPKLSTFIDLGAQGDFLKVNKDAPYYLFGVTLSWQIFNGNRNKNKTQQALLDLKSTEIQTEQASQQLELEVITAQNKLNAALQAFKASVSQTALSLQYYKDEQRLYKEGQALYLELLDAQTRLINDQLKQSIAYLNMLTRNTELERAKASYIL</sequence>
<dbReference type="KEGG" id="pgs:CPT03_22560"/>
<dbReference type="RefSeq" id="WP_099440918.1">
    <property type="nucleotide sequence ID" value="NZ_CP024091.1"/>
</dbReference>